<dbReference type="EMBL" id="PVZC01000007">
    <property type="protein sequence ID" value="PRX96828.1"/>
    <property type="molecule type" value="Genomic_DNA"/>
</dbReference>
<accession>A0A2T0PZ75</accession>
<dbReference type="AlphaFoldDB" id="A0A2T0PZ75"/>
<reference evidence="2 3" key="1">
    <citation type="submission" date="2018-03" db="EMBL/GenBank/DDBJ databases">
        <title>Genomic Encyclopedia of Archaeal and Bacterial Type Strains, Phase II (KMG-II): from individual species to whole genera.</title>
        <authorList>
            <person name="Goeker M."/>
        </authorList>
    </citation>
    <scope>NUCLEOTIDE SEQUENCE [LARGE SCALE GENOMIC DNA]</scope>
    <source>
        <strain evidence="2 3">DSM 45601</strain>
    </source>
</reference>
<evidence type="ECO:0000259" key="1">
    <source>
        <dbReference type="PROSITE" id="PS50921"/>
    </source>
</evidence>
<dbReference type="InterPro" id="IPR005561">
    <property type="entry name" value="ANTAR"/>
</dbReference>
<dbReference type="SMART" id="SM01012">
    <property type="entry name" value="ANTAR"/>
    <property type="match status" value="1"/>
</dbReference>
<dbReference type="OrthoDB" id="4629915at2"/>
<dbReference type="SUPFAM" id="SSF52172">
    <property type="entry name" value="CheY-like"/>
    <property type="match status" value="1"/>
</dbReference>
<dbReference type="PROSITE" id="PS50921">
    <property type="entry name" value="ANTAR"/>
    <property type="match status" value="1"/>
</dbReference>
<evidence type="ECO:0000313" key="2">
    <source>
        <dbReference type="EMBL" id="PRX96828.1"/>
    </source>
</evidence>
<dbReference type="InterPro" id="IPR011006">
    <property type="entry name" value="CheY-like_superfamily"/>
</dbReference>
<proteinExistence type="predicted"/>
<name>A0A2T0PZ75_9ACTN</name>
<sequence length="102" mass="11204">MPQSTHDPIRVSADISSVLPGQRICEHEQQVADLKAALASSAVINQAMGILMARSNCGSVQAFTLLTHASQRTNRKVRDVAGTIVRRYCTPTERFRPRAELT</sequence>
<feature type="domain" description="ANTAR" evidence="1">
    <location>
        <begin position="24"/>
        <end position="85"/>
    </location>
</feature>
<organism evidence="2 3">
    <name type="scientific">Allonocardiopsis opalescens</name>
    <dbReference type="NCBI Taxonomy" id="1144618"/>
    <lineage>
        <taxon>Bacteria</taxon>
        <taxon>Bacillati</taxon>
        <taxon>Actinomycetota</taxon>
        <taxon>Actinomycetes</taxon>
        <taxon>Streptosporangiales</taxon>
        <taxon>Allonocardiopsis</taxon>
    </lineage>
</organism>
<keyword evidence="3" id="KW-1185">Reference proteome</keyword>
<dbReference type="Proteomes" id="UP000237846">
    <property type="component" value="Unassembled WGS sequence"/>
</dbReference>
<evidence type="ECO:0000313" key="3">
    <source>
        <dbReference type="Proteomes" id="UP000237846"/>
    </source>
</evidence>
<dbReference type="RefSeq" id="WP_106250363.1">
    <property type="nucleotide sequence ID" value="NZ_PVZC01000007.1"/>
</dbReference>
<dbReference type="Pfam" id="PF03861">
    <property type="entry name" value="ANTAR"/>
    <property type="match status" value="1"/>
</dbReference>
<dbReference type="Gene3D" id="1.10.10.10">
    <property type="entry name" value="Winged helix-like DNA-binding domain superfamily/Winged helix DNA-binding domain"/>
    <property type="match status" value="1"/>
</dbReference>
<dbReference type="GO" id="GO:0003723">
    <property type="term" value="F:RNA binding"/>
    <property type="evidence" value="ECO:0007669"/>
    <property type="project" value="InterPro"/>
</dbReference>
<protein>
    <submittedName>
        <fullName evidence="2">ANTAR domain-containing protein</fullName>
    </submittedName>
</protein>
<dbReference type="InterPro" id="IPR036388">
    <property type="entry name" value="WH-like_DNA-bd_sf"/>
</dbReference>
<comment type="caution">
    <text evidence="2">The sequence shown here is derived from an EMBL/GenBank/DDBJ whole genome shotgun (WGS) entry which is preliminary data.</text>
</comment>
<gene>
    <name evidence="2" type="ORF">CLV72_107351</name>
</gene>